<feature type="compositionally biased region" description="Basic and acidic residues" evidence="1">
    <location>
        <begin position="429"/>
        <end position="445"/>
    </location>
</feature>
<feature type="compositionally biased region" description="Gly residues" evidence="1">
    <location>
        <begin position="527"/>
        <end position="543"/>
    </location>
</feature>
<protein>
    <submittedName>
        <fullName evidence="2">Uncharacterized protein</fullName>
    </submittedName>
</protein>
<name>A0AAN6NCA6_9PEZI</name>
<comment type="caution">
    <text evidence="2">The sequence shown here is derived from an EMBL/GenBank/DDBJ whole genome shotgun (WGS) entry which is preliminary data.</text>
</comment>
<dbReference type="Proteomes" id="UP001303473">
    <property type="component" value="Unassembled WGS sequence"/>
</dbReference>
<feature type="region of interest" description="Disordered" evidence="1">
    <location>
        <begin position="1"/>
        <end position="22"/>
    </location>
</feature>
<sequence>MAADTVSSLYPDRPIRPLPKRRLRERLSPEVADSIQYPSAPQGISPLFSCPYNLPDCDVEAGFPLPREGSTELDSRLSRRDALATESDDEDVPLRRGVASRLAQAQNSKLEHERHARFHPSLPATSSVDRYGYESLENTNNKKKRKIPTTGDAALNGVSPLRGSSSGAGGHSTLHSIEEASGAATLPQHGPGGHAPGGQNVPGSGRGRYGRIRSGRSPLRALSDSTNNWAGRNGKLRPGQWASGPGKFGENTGIISTAIANAEKLPAHTGQENVSLLHQQLPAKPRSAATQFTFTCDSQVPTSIAWAGSDRRLAMGFAQSSTAKQGHESLSRPPHATQPAPQAPIPGPQQEPFKGGGRKQAAPTRKATRRSAAKEYAAAARARRRETLAYNRRHPPKPEETWICHFCEYESIFGHPPEALVRQYEIKDRKQRQREEQRRAQWERLKKGKNKGKKNSKHAAKENSSQDAPDARDAQDSADDHTATISSDFRHTDPNEDYYDDEEDEEEGECVEEKVLVPDPPRRQGGILAGSGGKRAFRDGGGT</sequence>
<accession>A0AAN6NCA6</accession>
<feature type="region of interest" description="Disordered" evidence="1">
    <location>
        <begin position="63"/>
        <end position="245"/>
    </location>
</feature>
<feature type="compositionally biased region" description="Basic and acidic residues" evidence="1">
    <location>
        <begin position="69"/>
        <end position="83"/>
    </location>
</feature>
<feature type="compositionally biased region" description="Acidic residues" evidence="1">
    <location>
        <begin position="495"/>
        <end position="510"/>
    </location>
</feature>
<organism evidence="2 3">
    <name type="scientific">Diplogelasinospora grovesii</name>
    <dbReference type="NCBI Taxonomy" id="303347"/>
    <lineage>
        <taxon>Eukaryota</taxon>
        <taxon>Fungi</taxon>
        <taxon>Dikarya</taxon>
        <taxon>Ascomycota</taxon>
        <taxon>Pezizomycotina</taxon>
        <taxon>Sordariomycetes</taxon>
        <taxon>Sordariomycetidae</taxon>
        <taxon>Sordariales</taxon>
        <taxon>Diplogelasinosporaceae</taxon>
        <taxon>Diplogelasinospora</taxon>
    </lineage>
</organism>
<feature type="compositionally biased region" description="Basic and acidic residues" evidence="1">
    <location>
        <begin position="511"/>
        <end position="522"/>
    </location>
</feature>
<feature type="region of interest" description="Disordered" evidence="1">
    <location>
        <begin position="318"/>
        <end position="380"/>
    </location>
</feature>
<keyword evidence="3" id="KW-1185">Reference proteome</keyword>
<reference evidence="3" key="1">
    <citation type="journal article" date="2023" name="Mol. Phylogenet. Evol.">
        <title>Genome-scale phylogeny and comparative genomics of the fungal order Sordariales.</title>
        <authorList>
            <person name="Hensen N."/>
            <person name="Bonometti L."/>
            <person name="Westerberg I."/>
            <person name="Brannstrom I.O."/>
            <person name="Guillou S."/>
            <person name="Cros-Aarteil S."/>
            <person name="Calhoun S."/>
            <person name="Haridas S."/>
            <person name="Kuo A."/>
            <person name="Mondo S."/>
            <person name="Pangilinan J."/>
            <person name="Riley R."/>
            <person name="LaButti K."/>
            <person name="Andreopoulos B."/>
            <person name="Lipzen A."/>
            <person name="Chen C."/>
            <person name="Yan M."/>
            <person name="Daum C."/>
            <person name="Ng V."/>
            <person name="Clum A."/>
            <person name="Steindorff A."/>
            <person name="Ohm R.A."/>
            <person name="Martin F."/>
            <person name="Silar P."/>
            <person name="Natvig D.O."/>
            <person name="Lalanne C."/>
            <person name="Gautier V."/>
            <person name="Ament-Velasquez S.L."/>
            <person name="Kruys A."/>
            <person name="Hutchinson M.I."/>
            <person name="Powell A.J."/>
            <person name="Barry K."/>
            <person name="Miller A.N."/>
            <person name="Grigoriev I.V."/>
            <person name="Debuchy R."/>
            <person name="Gladieux P."/>
            <person name="Hiltunen Thoren M."/>
            <person name="Johannesson H."/>
        </authorList>
    </citation>
    <scope>NUCLEOTIDE SEQUENCE [LARGE SCALE GENOMIC DNA]</scope>
    <source>
        <strain evidence="3">CBS 340.73</strain>
    </source>
</reference>
<evidence type="ECO:0000313" key="2">
    <source>
        <dbReference type="EMBL" id="KAK3943149.1"/>
    </source>
</evidence>
<feature type="compositionally biased region" description="Basic residues" evidence="1">
    <location>
        <begin position="446"/>
        <end position="458"/>
    </location>
</feature>
<feature type="compositionally biased region" description="Basic and acidic residues" evidence="1">
    <location>
        <begin position="469"/>
        <end position="494"/>
    </location>
</feature>
<evidence type="ECO:0000256" key="1">
    <source>
        <dbReference type="SAM" id="MobiDB-lite"/>
    </source>
</evidence>
<proteinExistence type="predicted"/>
<feature type="region of interest" description="Disordered" evidence="1">
    <location>
        <begin position="429"/>
        <end position="543"/>
    </location>
</feature>
<gene>
    <name evidence="2" type="ORF">QBC46DRAFT_254781</name>
</gene>
<evidence type="ECO:0000313" key="3">
    <source>
        <dbReference type="Proteomes" id="UP001303473"/>
    </source>
</evidence>
<dbReference type="AlphaFoldDB" id="A0AAN6NCA6"/>
<dbReference type="EMBL" id="MU853768">
    <property type="protein sequence ID" value="KAK3943149.1"/>
    <property type="molecule type" value="Genomic_DNA"/>
</dbReference>